<feature type="compositionally biased region" description="Polar residues" evidence="1">
    <location>
        <begin position="370"/>
        <end position="388"/>
    </location>
</feature>
<feature type="region of interest" description="Disordered" evidence="1">
    <location>
        <begin position="690"/>
        <end position="817"/>
    </location>
</feature>
<feature type="compositionally biased region" description="Polar residues" evidence="1">
    <location>
        <begin position="422"/>
        <end position="465"/>
    </location>
</feature>
<dbReference type="Proteomes" id="UP000224080">
    <property type="component" value="Unassembled WGS sequence"/>
</dbReference>
<protein>
    <submittedName>
        <fullName evidence="3">Uncharacterized protein</fullName>
    </submittedName>
</protein>
<organism evidence="3 4">
    <name type="scientific">Blastomyces parvus</name>
    <dbReference type="NCBI Taxonomy" id="2060905"/>
    <lineage>
        <taxon>Eukaryota</taxon>
        <taxon>Fungi</taxon>
        <taxon>Dikarya</taxon>
        <taxon>Ascomycota</taxon>
        <taxon>Pezizomycotina</taxon>
        <taxon>Eurotiomycetes</taxon>
        <taxon>Eurotiomycetidae</taxon>
        <taxon>Onygenales</taxon>
        <taxon>Ajellomycetaceae</taxon>
        <taxon>Blastomyces</taxon>
    </lineage>
</organism>
<reference evidence="3 4" key="1">
    <citation type="submission" date="2017-10" db="EMBL/GenBank/DDBJ databases">
        <title>Comparative genomics in systemic dimorphic fungi from Ajellomycetaceae.</title>
        <authorList>
            <person name="Munoz J.F."/>
            <person name="Mcewen J.G."/>
            <person name="Clay O.K."/>
            <person name="Cuomo C.A."/>
        </authorList>
    </citation>
    <scope>NUCLEOTIDE SEQUENCE [LARGE SCALE GENOMIC DNA]</scope>
    <source>
        <strain evidence="3 4">UAMH130</strain>
    </source>
</reference>
<feature type="compositionally biased region" description="Low complexity" evidence="1">
    <location>
        <begin position="76"/>
        <end position="90"/>
    </location>
</feature>
<feature type="transmembrane region" description="Helical" evidence="2">
    <location>
        <begin position="155"/>
        <end position="176"/>
    </location>
</feature>
<evidence type="ECO:0000256" key="2">
    <source>
        <dbReference type="SAM" id="Phobius"/>
    </source>
</evidence>
<dbReference type="OrthoDB" id="4188049at2759"/>
<feature type="region of interest" description="Disordered" evidence="1">
    <location>
        <begin position="1"/>
        <end position="55"/>
    </location>
</feature>
<keyword evidence="2" id="KW-1133">Transmembrane helix</keyword>
<feature type="compositionally biased region" description="Polar residues" evidence="1">
    <location>
        <begin position="642"/>
        <end position="655"/>
    </location>
</feature>
<feature type="region of interest" description="Disordered" evidence="1">
    <location>
        <begin position="76"/>
        <end position="142"/>
    </location>
</feature>
<keyword evidence="2" id="KW-0812">Transmembrane</keyword>
<dbReference type="AlphaFoldDB" id="A0A2B7X4L0"/>
<gene>
    <name evidence="3" type="ORF">GX51_03936</name>
</gene>
<feature type="compositionally biased region" description="Polar residues" evidence="1">
    <location>
        <begin position="26"/>
        <end position="38"/>
    </location>
</feature>
<feature type="region of interest" description="Disordered" evidence="1">
    <location>
        <begin position="198"/>
        <end position="217"/>
    </location>
</feature>
<proteinExistence type="predicted"/>
<feature type="region of interest" description="Disordered" evidence="1">
    <location>
        <begin position="369"/>
        <end position="465"/>
    </location>
</feature>
<dbReference type="STRING" id="2060905.A0A2B7X4L0"/>
<keyword evidence="2" id="KW-0472">Membrane</keyword>
<feature type="compositionally biased region" description="Low complexity" evidence="1">
    <location>
        <begin position="101"/>
        <end position="131"/>
    </location>
</feature>
<evidence type="ECO:0000313" key="3">
    <source>
        <dbReference type="EMBL" id="PGH03672.1"/>
    </source>
</evidence>
<comment type="caution">
    <text evidence="3">The sequence shown here is derived from an EMBL/GenBank/DDBJ whole genome shotgun (WGS) entry which is preliminary data.</text>
</comment>
<feature type="region of interest" description="Disordered" evidence="1">
    <location>
        <begin position="480"/>
        <end position="504"/>
    </location>
</feature>
<feature type="region of interest" description="Disordered" evidence="1">
    <location>
        <begin position="634"/>
        <end position="673"/>
    </location>
</feature>
<sequence>MAPCDTFVDTSDCLPDRGTSPHILDSSISASIPDTSQLSSSPPIPSPSPRSPVKKLPARAESTLFVFATTTLTVTASSSPSGLLSSHPPSSRTPASLTPNSTILSSTLSRSTPSISVPESSTKVATATSSSPPEGTGSVVGASECSCSKEVPAPILVLLIILAISAVMLSLAVCWVRKSRKFCRQCREAIVSQTLTKQTPPAHDYGTSRLSAADDQSCMTERTRGVTTSPLNLNSQLAQPHTCNAPQGSCQCTTVERKNSRPPDSRIDSRIVTMAPRIPQLSWKLPKPDPVSVYAHASASDQQEQRGRSSISVASIIDKYAQFPNDNRYLDTFQASENNCVPGNSQNPMVDKSPLVDLREGSLRRRMRNNYHSQPTEANDTTSCSYRSPTEPYIQPRERQEGQLGMARVGSAAPVSRYEEPLTSQYKESWTQTSRHAHQGGQTESSYNPTNSSRASQPSSMTSWASPWSVKTANVNDQLTPNFVTGQSRSSHTPADGTRDSDDNLSKMLNRWALLDQQNLGLVDQVPVRSYSARDKLNDRVKSKRKLELHASNVRRSMSTPTPLPEILSRLPSSRANRAEENEHAQIHASKHSQNKLVEEDQNICSANIETCTAIDEHLQRLNAEFGGVNSRDHVFGRPPLQQRTYSESIYSRPTTLPRPPEDTQAGDEQCGDKGYPRLICYAQQCYGSPEAGPSQPTLAPPFPNEAGDSASPTGYEHNPYHGQGSQKQGRPRNNDQFGKLSLGEPSTIRNDPLRQHMRNMSAPEDTVKCNDAGGPADSGSSSLIRGFTDIYGRSKTKKGKKPIVGEDSKRNRFRWM</sequence>
<feature type="compositionally biased region" description="Low complexity" evidence="1">
    <location>
        <begin position="772"/>
        <end position="783"/>
    </location>
</feature>
<dbReference type="EMBL" id="PDNC01000046">
    <property type="protein sequence ID" value="PGH03672.1"/>
    <property type="molecule type" value="Genomic_DNA"/>
</dbReference>
<keyword evidence="4" id="KW-1185">Reference proteome</keyword>
<accession>A0A2B7X4L0</accession>
<evidence type="ECO:0000313" key="4">
    <source>
        <dbReference type="Proteomes" id="UP000224080"/>
    </source>
</evidence>
<feature type="compositionally biased region" description="Polar residues" evidence="1">
    <location>
        <begin position="480"/>
        <end position="493"/>
    </location>
</feature>
<name>A0A2B7X4L0_9EURO</name>
<evidence type="ECO:0000256" key="1">
    <source>
        <dbReference type="SAM" id="MobiDB-lite"/>
    </source>
</evidence>